<dbReference type="Gene3D" id="3.40.50.1360">
    <property type="match status" value="1"/>
</dbReference>
<dbReference type="InterPro" id="IPR051054">
    <property type="entry name" value="SorC_transcr_regulators"/>
</dbReference>
<evidence type="ECO:0000256" key="1">
    <source>
        <dbReference type="ARBA" id="ARBA00010466"/>
    </source>
</evidence>
<evidence type="ECO:0000313" key="7">
    <source>
        <dbReference type="Proteomes" id="UP000219440"/>
    </source>
</evidence>
<evidence type="ECO:0000256" key="2">
    <source>
        <dbReference type="ARBA" id="ARBA00023015"/>
    </source>
</evidence>
<dbReference type="InterPro" id="IPR036388">
    <property type="entry name" value="WH-like_DNA-bd_sf"/>
</dbReference>
<keyword evidence="3 6" id="KW-0238">DNA-binding</keyword>
<dbReference type="SUPFAM" id="SSF100950">
    <property type="entry name" value="NagB/RpiA/CoA transferase-like"/>
    <property type="match status" value="1"/>
</dbReference>
<sequence>MPNRIDADQPEKVREALRAAHLYYLQDLTMDAIAREMHTSRSSISRLLGFARSTGLVDIQIRSPYRGSSSLEDAIQKRFQIATHIVPVPDHASNVDRLERVCMSAARMLDRYLDSNMVVGLAWGSTLTAISRHLVPKELHNVQFVQLNGAGNNQTTGIVYASEMLRRFGDAYSGTSQQFPVPAFFDDPRTKEALWRERSTRRVLDMQARMDVALFGLGSPFADVPSHVYIGGYLEPRDFEMLDEAQVVGDCATVFYRADGSYRDIHLNDRASGPDLDQLRRTPRRICVVSGASKVASLRGALAAKLVTDLVIDEGSARALLESAMSDIEHASAHMVKP</sequence>
<dbReference type="Gene3D" id="1.10.10.10">
    <property type="entry name" value="Winged helix-like DNA-binding domain superfamily/Winged helix DNA-binding domain"/>
    <property type="match status" value="1"/>
</dbReference>
<evidence type="ECO:0000313" key="6">
    <source>
        <dbReference type="EMBL" id="SOE52116.1"/>
    </source>
</evidence>
<dbReference type="PANTHER" id="PTHR34294:SF1">
    <property type="entry name" value="TRANSCRIPTIONAL REGULATOR LSRR"/>
    <property type="match status" value="1"/>
</dbReference>
<dbReference type="GO" id="GO:0030246">
    <property type="term" value="F:carbohydrate binding"/>
    <property type="evidence" value="ECO:0007669"/>
    <property type="project" value="InterPro"/>
</dbReference>
<evidence type="ECO:0000256" key="3">
    <source>
        <dbReference type="ARBA" id="ARBA00023125"/>
    </source>
</evidence>
<keyword evidence="4" id="KW-0804">Transcription</keyword>
<name>A0A2C8YNQ0_9MICO</name>
<dbReference type="GO" id="GO:0003677">
    <property type="term" value="F:DNA binding"/>
    <property type="evidence" value="ECO:0007669"/>
    <property type="project" value="UniProtKB-KW"/>
</dbReference>
<dbReference type="AlphaFoldDB" id="A0A2C8YNQ0"/>
<dbReference type="EMBL" id="OCST01000001">
    <property type="protein sequence ID" value="SOE52116.1"/>
    <property type="molecule type" value="Genomic_DNA"/>
</dbReference>
<dbReference type="InterPro" id="IPR007324">
    <property type="entry name" value="Sugar-bd_dom_put"/>
</dbReference>
<gene>
    <name evidence="6" type="ORF">SAMN06296378_0431</name>
</gene>
<comment type="similarity">
    <text evidence="1">Belongs to the SorC transcriptional regulatory family.</text>
</comment>
<evidence type="ECO:0000259" key="5">
    <source>
        <dbReference type="Pfam" id="PF04198"/>
    </source>
</evidence>
<dbReference type="InterPro" id="IPR037171">
    <property type="entry name" value="NagB/RpiA_transferase-like"/>
</dbReference>
<accession>A0A2C8YNQ0</accession>
<proteinExistence type="inferred from homology"/>
<dbReference type="PANTHER" id="PTHR34294">
    <property type="entry name" value="TRANSCRIPTIONAL REGULATOR-RELATED"/>
    <property type="match status" value="1"/>
</dbReference>
<feature type="domain" description="Sugar-binding" evidence="5">
    <location>
        <begin position="64"/>
        <end position="322"/>
    </location>
</feature>
<dbReference type="Proteomes" id="UP000219440">
    <property type="component" value="Unassembled WGS sequence"/>
</dbReference>
<protein>
    <submittedName>
        <fullName evidence="6">DNA-binding transcriptional regulator LsrR, DeoR family</fullName>
    </submittedName>
</protein>
<keyword evidence="2" id="KW-0805">Transcription regulation</keyword>
<evidence type="ECO:0000256" key="4">
    <source>
        <dbReference type="ARBA" id="ARBA00023163"/>
    </source>
</evidence>
<organism evidence="6 7">
    <name type="scientific">Salinibacterium xinjiangense</name>
    <dbReference type="NCBI Taxonomy" id="386302"/>
    <lineage>
        <taxon>Bacteria</taxon>
        <taxon>Bacillati</taxon>
        <taxon>Actinomycetota</taxon>
        <taxon>Actinomycetes</taxon>
        <taxon>Micrococcales</taxon>
        <taxon>Microbacteriaceae</taxon>
        <taxon>Salinibacterium</taxon>
    </lineage>
</organism>
<dbReference type="Pfam" id="PF04198">
    <property type="entry name" value="Sugar-bind"/>
    <property type="match status" value="1"/>
</dbReference>
<dbReference type="RefSeq" id="WP_097059569.1">
    <property type="nucleotide sequence ID" value="NZ_BMLC01000002.1"/>
</dbReference>
<dbReference type="OrthoDB" id="186585at2"/>
<keyword evidence="7" id="KW-1185">Reference proteome</keyword>
<reference evidence="6 7" key="1">
    <citation type="submission" date="2017-09" db="EMBL/GenBank/DDBJ databases">
        <authorList>
            <person name="Ehlers B."/>
            <person name="Leendertz F.H."/>
        </authorList>
    </citation>
    <scope>NUCLEOTIDE SEQUENCE [LARGE SCALE GENOMIC DNA]</scope>
    <source>
        <strain evidence="6 7">CGMCC 1.05381</strain>
    </source>
</reference>